<sequence length="424" mass="47661">MPSNNRPSRNRKMPERFNSPSVQIETSTHSQTVATVPSTPPPSTPTHASSSSPSSAASTPTPLIRSGGIQWRKNLRATLPVATEFQHLSAQHRQESEASVVEAQANSIPESRREVGEIPVRKPEDEYDVDSPYFGLENTPEWDDLGIDIDDQSQGRWYPPGLMAPPAYNSLSPAARIMLFHELTKKMPFKNLVAYLNVTDDQLDNFVELHNSEIMRYIKEEELERSVEARMSEIRRRENRLVTAEEFDLMLYEEVDSKLPPTVLDSPISLLEIGKAVAFLQTCYGSQIPGNHLNNGLRLNNVVLSLSEFNEIIEEMGKYHWLGESHYYDYNHDLGLAEYIDEINRVNSVQESVSSAQEAEKPAKQPIGRPKKRGKQFGNKSLRNKAELLKMVLSSKVQQMDSGEDEAAKNAEGGAVDKGKRKML</sequence>
<gene>
    <name evidence="2" type="ORF">BofuT4_P157650.1</name>
</gene>
<evidence type="ECO:0000313" key="2">
    <source>
        <dbReference type="EMBL" id="CCD55369.1"/>
    </source>
</evidence>
<evidence type="ECO:0000313" key="3">
    <source>
        <dbReference type="Proteomes" id="UP000008177"/>
    </source>
</evidence>
<name>G2YUS1_BOTF4</name>
<reference evidence="3" key="1">
    <citation type="journal article" date="2011" name="PLoS Genet.">
        <title>Genomic analysis of the necrotrophic fungal pathogens Sclerotinia sclerotiorum and Botrytis cinerea.</title>
        <authorList>
            <person name="Amselem J."/>
            <person name="Cuomo C.A."/>
            <person name="van Kan J.A."/>
            <person name="Viaud M."/>
            <person name="Benito E.P."/>
            <person name="Couloux A."/>
            <person name="Coutinho P.M."/>
            <person name="de Vries R.P."/>
            <person name="Dyer P.S."/>
            <person name="Fillinger S."/>
            <person name="Fournier E."/>
            <person name="Gout L."/>
            <person name="Hahn M."/>
            <person name="Kohn L."/>
            <person name="Lapalu N."/>
            <person name="Plummer K.M."/>
            <person name="Pradier J.M."/>
            <person name="Quevillon E."/>
            <person name="Sharon A."/>
            <person name="Simon A."/>
            <person name="ten Have A."/>
            <person name="Tudzynski B."/>
            <person name="Tudzynski P."/>
            <person name="Wincker P."/>
            <person name="Andrew M."/>
            <person name="Anthouard V."/>
            <person name="Beever R.E."/>
            <person name="Beffa R."/>
            <person name="Benoit I."/>
            <person name="Bouzid O."/>
            <person name="Brault B."/>
            <person name="Chen Z."/>
            <person name="Choquer M."/>
            <person name="Collemare J."/>
            <person name="Cotton P."/>
            <person name="Danchin E.G."/>
            <person name="Da Silva C."/>
            <person name="Gautier A."/>
            <person name="Giraud C."/>
            <person name="Giraud T."/>
            <person name="Gonzalez C."/>
            <person name="Grossetete S."/>
            <person name="Guldener U."/>
            <person name="Henrissat B."/>
            <person name="Howlett B.J."/>
            <person name="Kodira C."/>
            <person name="Kretschmer M."/>
            <person name="Lappartient A."/>
            <person name="Leroch M."/>
            <person name="Levis C."/>
            <person name="Mauceli E."/>
            <person name="Neuveglise C."/>
            <person name="Oeser B."/>
            <person name="Pearson M."/>
            <person name="Poulain J."/>
            <person name="Poussereau N."/>
            <person name="Quesneville H."/>
            <person name="Rascle C."/>
            <person name="Schumacher J."/>
            <person name="Segurens B."/>
            <person name="Sexton A."/>
            <person name="Silva E."/>
            <person name="Sirven C."/>
            <person name="Soanes D.M."/>
            <person name="Talbot N.J."/>
            <person name="Templeton M."/>
            <person name="Yandava C."/>
            <person name="Yarden O."/>
            <person name="Zeng Q."/>
            <person name="Rollins J.A."/>
            <person name="Lebrun M.H."/>
            <person name="Dickman M."/>
        </authorList>
    </citation>
    <scope>NUCLEOTIDE SEQUENCE [LARGE SCALE GENOMIC DNA]</scope>
    <source>
        <strain evidence="3">T4</strain>
    </source>
</reference>
<evidence type="ECO:0000256" key="1">
    <source>
        <dbReference type="SAM" id="MobiDB-lite"/>
    </source>
</evidence>
<dbReference type="HOGENOM" id="CLU_655799_0_0_1"/>
<dbReference type="Proteomes" id="UP000008177">
    <property type="component" value="Unplaced contigs"/>
</dbReference>
<feature type="region of interest" description="Disordered" evidence="1">
    <location>
        <begin position="398"/>
        <end position="424"/>
    </location>
</feature>
<feature type="compositionally biased region" description="Polar residues" evidence="1">
    <location>
        <begin position="18"/>
        <end position="31"/>
    </location>
</feature>
<protein>
    <submittedName>
        <fullName evidence="2">Uncharacterized protein</fullName>
    </submittedName>
</protein>
<feature type="compositionally biased region" description="Low complexity" evidence="1">
    <location>
        <begin position="45"/>
        <end position="62"/>
    </location>
</feature>
<dbReference type="OrthoDB" id="3552995at2759"/>
<feature type="region of interest" description="Disordered" evidence="1">
    <location>
        <begin position="1"/>
        <end position="67"/>
    </location>
</feature>
<dbReference type="EMBL" id="FQ790354">
    <property type="protein sequence ID" value="CCD55369.1"/>
    <property type="molecule type" value="Genomic_DNA"/>
</dbReference>
<accession>G2YUS1</accession>
<organism evidence="2 3">
    <name type="scientific">Botryotinia fuckeliana (strain T4)</name>
    <name type="common">Noble rot fungus</name>
    <name type="synonym">Botrytis cinerea</name>
    <dbReference type="NCBI Taxonomy" id="999810"/>
    <lineage>
        <taxon>Eukaryota</taxon>
        <taxon>Fungi</taxon>
        <taxon>Dikarya</taxon>
        <taxon>Ascomycota</taxon>
        <taxon>Pezizomycotina</taxon>
        <taxon>Leotiomycetes</taxon>
        <taxon>Helotiales</taxon>
        <taxon>Sclerotiniaceae</taxon>
        <taxon>Botrytis</taxon>
    </lineage>
</organism>
<dbReference type="InParanoid" id="G2YUS1"/>
<feature type="region of interest" description="Disordered" evidence="1">
    <location>
        <begin position="351"/>
        <end position="383"/>
    </location>
</feature>
<dbReference type="AlphaFoldDB" id="G2YUS1"/>
<proteinExistence type="predicted"/>